<organism evidence="2 3">
    <name type="scientific">Zhongshania aquimaris</name>
    <dbReference type="NCBI Taxonomy" id="2857107"/>
    <lineage>
        <taxon>Bacteria</taxon>
        <taxon>Pseudomonadati</taxon>
        <taxon>Pseudomonadota</taxon>
        <taxon>Gammaproteobacteria</taxon>
        <taxon>Cellvibrionales</taxon>
        <taxon>Spongiibacteraceae</taxon>
        <taxon>Zhongshania</taxon>
    </lineage>
</organism>
<comment type="caution">
    <text evidence="2">The sequence shown here is derived from an EMBL/GenBank/DDBJ whole genome shotgun (WGS) entry which is preliminary data.</text>
</comment>
<evidence type="ECO:0000313" key="3">
    <source>
        <dbReference type="Proteomes" id="UP001166291"/>
    </source>
</evidence>
<protein>
    <recommendedName>
        <fullName evidence="4">Pilus assembly protein</fullName>
    </recommendedName>
</protein>
<keyword evidence="1" id="KW-1133">Transmembrane helix</keyword>
<name>A0ABS6VN22_9GAMM</name>
<keyword evidence="3" id="KW-1185">Reference proteome</keyword>
<evidence type="ECO:0000313" key="2">
    <source>
        <dbReference type="EMBL" id="MBW2939434.1"/>
    </source>
</evidence>
<sequence>MASGERGQALLEILVAATFVLVPVLFLIVYLGKVGDLQHRAHEAARYVAWESISTTKSPSEISNEINKRFLYGLHKDVDSEKDLKSTNLDKDRVDPLYLYSEAGKYETALVESDSSFSSTSHRNSDPDSEIHQWRQAALDNGIVGFNLESDGMHSVEVNIPFINTSRLSLEDPIETYSKNAIYAQAWRKVTDSRLKEAIENSVFGEKAFDNAVFDSMPNFAELIGFEEWGGFKPGYVEGDVVPCSRVLRGGNDRELACF</sequence>
<evidence type="ECO:0008006" key="4">
    <source>
        <dbReference type="Google" id="ProtNLM"/>
    </source>
</evidence>
<dbReference type="Proteomes" id="UP001166291">
    <property type="component" value="Unassembled WGS sequence"/>
</dbReference>
<dbReference type="RefSeq" id="WP_219041692.1">
    <property type="nucleotide sequence ID" value="NZ_JAHWDQ010000001.1"/>
</dbReference>
<gene>
    <name evidence="2" type="ORF">KXJ70_01500</name>
</gene>
<reference evidence="2" key="1">
    <citation type="submission" date="2021-07" db="EMBL/GenBank/DDBJ databases">
        <title>Zhongshania sp. CAU 1632 isolated from seawater.</title>
        <authorList>
            <person name="Kim W."/>
        </authorList>
    </citation>
    <scope>NUCLEOTIDE SEQUENCE</scope>
    <source>
        <strain evidence="2">CAU 1632</strain>
    </source>
</reference>
<feature type="transmembrane region" description="Helical" evidence="1">
    <location>
        <begin position="13"/>
        <end position="32"/>
    </location>
</feature>
<keyword evidence="1" id="KW-0812">Transmembrane</keyword>
<proteinExistence type="predicted"/>
<dbReference type="EMBL" id="JAHWDQ010000001">
    <property type="protein sequence ID" value="MBW2939434.1"/>
    <property type="molecule type" value="Genomic_DNA"/>
</dbReference>
<accession>A0ABS6VN22</accession>
<evidence type="ECO:0000256" key="1">
    <source>
        <dbReference type="SAM" id="Phobius"/>
    </source>
</evidence>
<keyword evidence="1" id="KW-0472">Membrane</keyword>